<comment type="caution">
    <text evidence="1">The sequence shown here is derived from an EMBL/GenBank/DDBJ whole genome shotgun (WGS) entry which is preliminary data.</text>
</comment>
<name>A0A4S2KJM3_9HYME</name>
<evidence type="ECO:0000313" key="2">
    <source>
        <dbReference type="Proteomes" id="UP000310200"/>
    </source>
</evidence>
<dbReference type="EMBL" id="QBLH01002572">
    <property type="protein sequence ID" value="TGZ48037.1"/>
    <property type="molecule type" value="Genomic_DNA"/>
</dbReference>
<proteinExistence type="predicted"/>
<dbReference type="AlphaFoldDB" id="A0A4S2KJM3"/>
<dbReference type="Proteomes" id="UP000310200">
    <property type="component" value="Unassembled WGS sequence"/>
</dbReference>
<evidence type="ECO:0000313" key="1">
    <source>
        <dbReference type="EMBL" id="TGZ48037.1"/>
    </source>
</evidence>
<gene>
    <name evidence="1" type="ORF">DBV15_05746</name>
</gene>
<protein>
    <submittedName>
        <fullName evidence="1">Uncharacterized protein</fullName>
    </submittedName>
</protein>
<organism evidence="1 2">
    <name type="scientific">Temnothorax longispinosus</name>
    <dbReference type="NCBI Taxonomy" id="300112"/>
    <lineage>
        <taxon>Eukaryota</taxon>
        <taxon>Metazoa</taxon>
        <taxon>Ecdysozoa</taxon>
        <taxon>Arthropoda</taxon>
        <taxon>Hexapoda</taxon>
        <taxon>Insecta</taxon>
        <taxon>Pterygota</taxon>
        <taxon>Neoptera</taxon>
        <taxon>Endopterygota</taxon>
        <taxon>Hymenoptera</taxon>
        <taxon>Apocrita</taxon>
        <taxon>Aculeata</taxon>
        <taxon>Formicoidea</taxon>
        <taxon>Formicidae</taxon>
        <taxon>Myrmicinae</taxon>
        <taxon>Temnothorax</taxon>
    </lineage>
</organism>
<reference evidence="1 2" key="1">
    <citation type="journal article" date="2019" name="Philos. Trans. R. Soc. Lond., B, Biol. Sci.">
        <title>Ant behaviour and brain gene expression of defending hosts depend on the ecological success of the intruding social parasite.</title>
        <authorList>
            <person name="Kaur R."/>
            <person name="Stoldt M."/>
            <person name="Jongepier E."/>
            <person name="Feldmeyer B."/>
            <person name="Menzel F."/>
            <person name="Bornberg-Bauer E."/>
            <person name="Foitzik S."/>
        </authorList>
    </citation>
    <scope>NUCLEOTIDE SEQUENCE [LARGE SCALE GENOMIC DNA]</scope>
    <source>
        <tissue evidence="1">Whole body</tissue>
    </source>
</reference>
<keyword evidence="2" id="KW-1185">Reference proteome</keyword>
<accession>A0A4S2KJM3</accession>
<sequence length="104" mass="11614">MCRAWTGAKGEGAISAAKGRSLPVHFNGRYCRVCTRDCFSAISSLSRSWNSIVPKGSRRCRFRRLFRFVARSRVGALSKSRCLTTMRGKKSDGRSYDDTAGWKG</sequence>